<dbReference type="Pfam" id="PF00128">
    <property type="entry name" value="Alpha-amylase"/>
    <property type="match status" value="1"/>
</dbReference>
<evidence type="ECO:0000256" key="1">
    <source>
        <dbReference type="ARBA" id="ARBA00008061"/>
    </source>
</evidence>
<feature type="region of interest" description="Disordered" evidence="2">
    <location>
        <begin position="1"/>
        <end position="21"/>
    </location>
</feature>
<sequence>MTQPKTPTQPQTQTRTGDPARASHDWWRDAVIYQIYVRSFADSDGDGVGDLPGATSRLGHIAGLGADAVWLTPFYPSPMADGGYDVSDYRDVDPRFGTLADADALVRRAHELGLRVIVDIVPNHTSDEHPWFREALDSPPGSAARARYVFRDGRDGGAEPPSDWQSVFGGSAWRRVPDGQWYLHLFAAEQPDLDWRNPEVTEEFQAVLRFWLDRGVDGFRFDVAHGMAKDLDEPLRDLGDGQRHHGIVGAGAEGGHPVWDRDEVHAILRSFRRVLDAYEPPRVGVAESWAEGHRRALYTRADELHQAFNFDFLGTPWDAASLRAVVDRSLDAAASTGAAPTWVLSNHDVVRHATRLALPAGTDLDAWLSGGGAAPPADHAAGLRRARAAALLMLALPGSAYLYQGEELGLAEVPDLPDGVLQDPVRFRSGGRRKGRDGCRVPLPWTRGGPSLGFGPSGGWLPQPGGWAGLSVEAQSGDPDSTLELYRTALRLRRLHAGGTALRWLDAPPGVLAFARDGGLRAATNLTGTAVEVPATAGSRVLLASGPVDAPEDGGAVTVPADTTVWLLG</sequence>
<dbReference type="SMART" id="SM00642">
    <property type="entry name" value="Aamy"/>
    <property type="match status" value="1"/>
</dbReference>
<dbReference type="CDD" id="cd11332">
    <property type="entry name" value="AmyAc_OligoGlu_TS"/>
    <property type="match status" value="1"/>
</dbReference>
<dbReference type="Gene3D" id="3.20.20.80">
    <property type="entry name" value="Glycosidases"/>
    <property type="match status" value="1"/>
</dbReference>
<evidence type="ECO:0000259" key="3">
    <source>
        <dbReference type="SMART" id="SM00642"/>
    </source>
</evidence>
<evidence type="ECO:0000313" key="5">
    <source>
        <dbReference type="Proteomes" id="UP000254425"/>
    </source>
</evidence>
<evidence type="ECO:0000256" key="2">
    <source>
        <dbReference type="SAM" id="MobiDB-lite"/>
    </source>
</evidence>
<reference evidence="4 5" key="1">
    <citation type="submission" date="2018-07" db="EMBL/GenBank/DDBJ databases">
        <title>Draft genome of the type strain Streptomyces armeniacus ATCC 15676.</title>
        <authorList>
            <person name="Labana P."/>
            <person name="Gosse J.T."/>
            <person name="Boddy C.N."/>
        </authorList>
    </citation>
    <scope>NUCLEOTIDE SEQUENCE [LARGE SCALE GENOMIC DNA]</scope>
    <source>
        <strain evidence="4 5">ATCC 15676</strain>
    </source>
</reference>
<dbReference type="RefSeq" id="WP_208875309.1">
    <property type="nucleotide sequence ID" value="NZ_CP031320.1"/>
</dbReference>
<keyword evidence="5" id="KW-1185">Reference proteome</keyword>
<evidence type="ECO:0000313" key="4">
    <source>
        <dbReference type="EMBL" id="AXK31643.1"/>
    </source>
</evidence>
<organism evidence="4 5">
    <name type="scientific">Streptomyces armeniacus</name>
    <dbReference type="NCBI Taxonomy" id="83291"/>
    <lineage>
        <taxon>Bacteria</taxon>
        <taxon>Bacillati</taxon>
        <taxon>Actinomycetota</taxon>
        <taxon>Actinomycetes</taxon>
        <taxon>Kitasatosporales</taxon>
        <taxon>Streptomycetaceae</taxon>
        <taxon>Streptomyces</taxon>
    </lineage>
</organism>
<dbReference type="AlphaFoldDB" id="A0A345XJ27"/>
<proteinExistence type="inferred from homology"/>
<gene>
    <name evidence="4" type="ORF">DVA86_02255</name>
</gene>
<dbReference type="InterPro" id="IPR045857">
    <property type="entry name" value="O16G_dom_2"/>
</dbReference>
<comment type="similarity">
    <text evidence="1">Belongs to the glycosyl hydrolase 13 family.</text>
</comment>
<feature type="compositionally biased region" description="Low complexity" evidence="2">
    <location>
        <begin position="1"/>
        <end position="16"/>
    </location>
</feature>
<dbReference type="GO" id="GO:0004556">
    <property type="term" value="F:alpha-amylase activity"/>
    <property type="evidence" value="ECO:0007669"/>
    <property type="project" value="TreeGrafter"/>
</dbReference>
<dbReference type="GO" id="GO:0009313">
    <property type="term" value="P:oligosaccharide catabolic process"/>
    <property type="evidence" value="ECO:0007669"/>
    <property type="project" value="TreeGrafter"/>
</dbReference>
<feature type="domain" description="Glycosyl hydrolase family 13 catalytic" evidence="3">
    <location>
        <begin position="34"/>
        <end position="440"/>
    </location>
</feature>
<dbReference type="Gene3D" id="3.90.400.10">
    <property type="entry name" value="Oligo-1,6-glucosidase, Domain 2"/>
    <property type="match status" value="1"/>
</dbReference>
<dbReference type="Proteomes" id="UP000254425">
    <property type="component" value="Chromosome"/>
</dbReference>
<accession>A0A345XJ27</accession>
<dbReference type="InterPro" id="IPR006047">
    <property type="entry name" value="GH13_cat_dom"/>
</dbReference>
<dbReference type="KEGG" id="sarm:DVA86_02255"/>
<dbReference type="EMBL" id="CP031320">
    <property type="protein sequence ID" value="AXK31643.1"/>
    <property type="molecule type" value="Genomic_DNA"/>
</dbReference>
<protein>
    <submittedName>
        <fullName evidence="4">Alpha-amylase</fullName>
    </submittedName>
</protein>
<dbReference type="SUPFAM" id="SSF51445">
    <property type="entry name" value="(Trans)glycosidases"/>
    <property type="match status" value="1"/>
</dbReference>
<dbReference type="InterPro" id="IPR017853">
    <property type="entry name" value="GH"/>
</dbReference>
<dbReference type="PANTHER" id="PTHR10357:SF179">
    <property type="entry name" value="NEUTRAL AND BASIC AMINO ACID TRANSPORT PROTEIN RBAT"/>
    <property type="match status" value="1"/>
</dbReference>
<dbReference type="PANTHER" id="PTHR10357">
    <property type="entry name" value="ALPHA-AMYLASE FAMILY MEMBER"/>
    <property type="match status" value="1"/>
</dbReference>
<name>A0A345XJ27_9ACTN</name>